<dbReference type="OrthoDB" id="9781543at2"/>
<keyword evidence="3 6" id="KW-0560">Oxidoreductase</keyword>
<keyword evidence="9" id="KW-1185">Reference proteome</keyword>
<feature type="active site" description="Cysteine sulfenic acid (-SOH) intermediate" evidence="6">
    <location>
        <position position="60"/>
    </location>
</feature>
<evidence type="ECO:0000256" key="4">
    <source>
        <dbReference type="ARBA" id="ARBA00023157"/>
    </source>
</evidence>
<dbReference type="AlphaFoldDB" id="A0A345D8H5"/>
<comment type="similarity">
    <text evidence="6">Belongs to the peroxiredoxin family. Tpx subfamily.</text>
</comment>
<comment type="catalytic activity">
    <reaction evidence="6">
        <text>a hydroperoxide + [thioredoxin]-dithiol = an alcohol + [thioredoxin]-disulfide + H2O</text>
        <dbReference type="Rhea" id="RHEA:62620"/>
        <dbReference type="Rhea" id="RHEA-COMP:10698"/>
        <dbReference type="Rhea" id="RHEA-COMP:10700"/>
        <dbReference type="ChEBI" id="CHEBI:15377"/>
        <dbReference type="ChEBI" id="CHEBI:29950"/>
        <dbReference type="ChEBI" id="CHEBI:30879"/>
        <dbReference type="ChEBI" id="CHEBI:35924"/>
        <dbReference type="ChEBI" id="CHEBI:50058"/>
        <dbReference type="EC" id="1.11.1.24"/>
    </reaction>
</comment>
<evidence type="ECO:0000256" key="6">
    <source>
        <dbReference type="HAMAP-Rule" id="MF_00269"/>
    </source>
</evidence>
<evidence type="ECO:0000256" key="5">
    <source>
        <dbReference type="ARBA" id="ARBA00023284"/>
    </source>
</evidence>
<dbReference type="Gene3D" id="3.40.30.10">
    <property type="entry name" value="Glutaredoxin"/>
    <property type="match status" value="1"/>
</dbReference>
<dbReference type="RefSeq" id="WP_114561936.1">
    <property type="nucleotide sequence ID" value="NZ_CP031124.1"/>
</dbReference>
<dbReference type="PANTHER" id="PTHR43110">
    <property type="entry name" value="THIOL PEROXIDASE"/>
    <property type="match status" value="1"/>
</dbReference>
<accession>A0A345D8H5</accession>
<dbReference type="KEGG" id="hyf:DTO96_100373"/>
<evidence type="ECO:0000259" key="7">
    <source>
        <dbReference type="PROSITE" id="PS51352"/>
    </source>
</evidence>
<dbReference type="InterPro" id="IPR013766">
    <property type="entry name" value="Thioredoxin_domain"/>
</dbReference>
<dbReference type="PROSITE" id="PS51352">
    <property type="entry name" value="THIOREDOXIN_2"/>
    <property type="match status" value="1"/>
</dbReference>
<evidence type="ECO:0000256" key="3">
    <source>
        <dbReference type="ARBA" id="ARBA00023002"/>
    </source>
</evidence>
<feature type="disulfide bond" description="Redox-active" evidence="6">
    <location>
        <begin position="60"/>
        <end position="94"/>
    </location>
</feature>
<sequence length="165" mass="17134">MAQVLLRGTPVNTSGELPAIGSAAPAFNLTNNKLEKISLASLAGQKVVISIFPSIDTPTCATSTRKFNEQAAAKEGVTVVTVSEDLPFALGRFCGAEGIDNVHTLSAFRSSFGQDYGVELTESALAGLTARAVVVVNEAGTVVYTELVNNVSDEPNYEATLAALA</sequence>
<keyword evidence="5 6" id="KW-0676">Redox-active center</keyword>
<dbReference type="InterPro" id="IPR013740">
    <property type="entry name" value="Redoxin"/>
</dbReference>
<dbReference type="CDD" id="cd03014">
    <property type="entry name" value="PRX_Atyp2cys"/>
    <property type="match status" value="1"/>
</dbReference>
<name>A0A345D8H5_9BURK</name>
<dbReference type="PROSITE" id="PS01265">
    <property type="entry name" value="TPX"/>
    <property type="match status" value="1"/>
</dbReference>
<organism evidence="8 9">
    <name type="scientific">Ephemeroptericola cinctiostellae</name>
    <dbReference type="NCBI Taxonomy" id="2268024"/>
    <lineage>
        <taxon>Bacteria</taxon>
        <taxon>Pseudomonadati</taxon>
        <taxon>Pseudomonadota</taxon>
        <taxon>Betaproteobacteria</taxon>
        <taxon>Burkholderiales</taxon>
        <taxon>Burkholderiaceae</taxon>
        <taxon>Ephemeroptericola</taxon>
    </lineage>
</organism>
<evidence type="ECO:0000256" key="1">
    <source>
        <dbReference type="ARBA" id="ARBA00022559"/>
    </source>
</evidence>
<comment type="subunit">
    <text evidence="6">Homodimer.</text>
</comment>
<dbReference type="InterPro" id="IPR002065">
    <property type="entry name" value="TPX"/>
</dbReference>
<dbReference type="NCBIfam" id="NF001808">
    <property type="entry name" value="PRK00522.1"/>
    <property type="match status" value="1"/>
</dbReference>
<dbReference type="InterPro" id="IPR036249">
    <property type="entry name" value="Thioredoxin-like_sf"/>
</dbReference>
<dbReference type="EC" id="1.11.1.24" evidence="6"/>
<proteinExistence type="inferred from homology"/>
<dbReference type="GO" id="GO:0008379">
    <property type="term" value="F:thioredoxin peroxidase activity"/>
    <property type="evidence" value="ECO:0007669"/>
    <property type="project" value="UniProtKB-UniRule"/>
</dbReference>
<comment type="miscellaneous">
    <text evidence="6">The active site is a conserved redox-active cysteine residue, the peroxidatic cysteine (C(P)), which makes the nucleophilic attack on the peroxide substrate. The peroxide oxidizes the C(P)-SH to cysteine sulfenic acid (C(P)-SOH), which then reacts with another cysteine residue, the resolving cysteine (C(R)), to form a disulfide bridge. The disulfide is subsequently reduced by an appropriate electron donor to complete the catalytic cycle. In this atypical 2-Cys peroxiredoxin, C(R) is present in the same subunit to form an intramolecular disulfide. The disulfide is subsequently reduced by thioredoxin.</text>
</comment>
<dbReference type="SUPFAM" id="SSF52833">
    <property type="entry name" value="Thioredoxin-like"/>
    <property type="match status" value="1"/>
</dbReference>
<feature type="domain" description="Thioredoxin" evidence="7">
    <location>
        <begin position="18"/>
        <end position="165"/>
    </location>
</feature>
<gene>
    <name evidence="6 8" type="primary">tpx</name>
    <name evidence="8" type="ORF">DTO96_100373</name>
</gene>
<dbReference type="EMBL" id="CP031124">
    <property type="protein sequence ID" value="AXF84663.1"/>
    <property type="molecule type" value="Genomic_DNA"/>
</dbReference>
<dbReference type="InterPro" id="IPR050455">
    <property type="entry name" value="Tpx_Peroxidase_subfamily"/>
</dbReference>
<keyword evidence="1 6" id="KW-0575">Peroxidase</keyword>
<protein>
    <recommendedName>
        <fullName evidence="6">Thiol peroxidase</fullName>
        <shortName evidence="6">Tpx</shortName>
        <ecNumber evidence="6">1.11.1.24</ecNumber>
    </recommendedName>
    <alternativeName>
        <fullName evidence="6">Peroxiredoxin tpx</fullName>
        <shortName evidence="6">Prx</shortName>
    </alternativeName>
    <alternativeName>
        <fullName evidence="6">Thioredoxin peroxidase</fullName>
    </alternativeName>
    <alternativeName>
        <fullName evidence="6">Thioredoxin-dependent peroxiredoxin</fullName>
    </alternativeName>
</protein>
<reference evidence="9" key="1">
    <citation type="submission" date="2018-07" db="EMBL/GenBank/DDBJ databases">
        <authorList>
            <person name="Kim H."/>
        </authorList>
    </citation>
    <scope>NUCLEOTIDE SEQUENCE [LARGE SCALE GENOMIC DNA]</scope>
    <source>
        <strain evidence="9">F02</strain>
    </source>
</reference>
<evidence type="ECO:0000313" key="9">
    <source>
        <dbReference type="Proteomes" id="UP000252182"/>
    </source>
</evidence>
<dbReference type="HAMAP" id="MF_00269">
    <property type="entry name" value="Tpx"/>
    <property type="match status" value="1"/>
</dbReference>
<dbReference type="PANTHER" id="PTHR43110:SF1">
    <property type="entry name" value="THIOL PEROXIDASE"/>
    <property type="match status" value="1"/>
</dbReference>
<comment type="function">
    <text evidence="6">Thiol-specific peroxidase that catalyzes the reduction of hydrogen peroxide and organic hydroperoxides to water and alcohols, respectively. Plays a role in cell protection against oxidative stress by detoxifying peroxides.</text>
</comment>
<dbReference type="Proteomes" id="UP000252182">
    <property type="component" value="Chromosome"/>
</dbReference>
<dbReference type="InterPro" id="IPR018219">
    <property type="entry name" value="Tpx_CS"/>
</dbReference>
<dbReference type="Pfam" id="PF08534">
    <property type="entry name" value="Redoxin"/>
    <property type="match status" value="1"/>
</dbReference>
<evidence type="ECO:0000256" key="2">
    <source>
        <dbReference type="ARBA" id="ARBA00022862"/>
    </source>
</evidence>
<evidence type="ECO:0000313" key="8">
    <source>
        <dbReference type="EMBL" id="AXF84663.1"/>
    </source>
</evidence>
<keyword evidence="4 6" id="KW-1015">Disulfide bond</keyword>
<keyword evidence="2 6" id="KW-0049">Antioxidant</keyword>